<dbReference type="EMBL" id="CP118246">
    <property type="protein sequence ID" value="WDR02210.1"/>
    <property type="molecule type" value="Genomic_DNA"/>
</dbReference>
<evidence type="ECO:0000313" key="6">
    <source>
        <dbReference type="EMBL" id="WDR02210.1"/>
    </source>
</evidence>
<evidence type="ECO:0000256" key="2">
    <source>
        <dbReference type="ARBA" id="ARBA00022723"/>
    </source>
</evidence>
<accession>A0ABY7YLM9</accession>
<keyword evidence="2 4" id="KW-0479">Metal-binding</keyword>
<name>A0ABY7YLM9_9HYPH</name>
<gene>
    <name evidence="6" type="ORF">PSQ19_16405</name>
</gene>
<dbReference type="Pfam" id="PF00034">
    <property type="entry name" value="Cytochrom_C"/>
    <property type="match status" value="1"/>
</dbReference>
<protein>
    <submittedName>
        <fullName evidence="6">C-type cytochrome</fullName>
    </submittedName>
</protein>
<reference evidence="6 7" key="1">
    <citation type="submission" date="2023-02" db="EMBL/GenBank/DDBJ databases">
        <title>Devosia algicola sp. nov., isolated from the phycosphere of marine algae.</title>
        <authorList>
            <person name="Kim J.M."/>
            <person name="Lee J.K."/>
            <person name="Choi B.J."/>
            <person name="Bayburt H."/>
            <person name="Jeon C.O."/>
        </authorList>
    </citation>
    <scope>NUCLEOTIDE SEQUENCE [LARGE SCALE GENOMIC DNA]</scope>
    <source>
        <strain evidence="6 7">G20-9</strain>
    </source>
</reference>
<dbReference type="SUPFAM" id="SSF46626">
    <property type="entry name" value="Cytochrome c"/>
    <property type="match status" value="1"/>
</dbReference>
<evidence type="ECO:0000259" key="5">
    <source>
        <dbReference type="PROSITE" id="PS51007"/>
    </source>
</evidence>
<keyword evidence="1 4" id="KW-0349">Heme</keyword>
<evidence type="ECO:0000313" key="7">
    <source>
        <dbReference type="Proteomes" id="UP001220530"/>
    </source>
</evidence>
<proteinExistence type="predicted"/>
<keyword evidence="7" id="KW-1185">Reference proteome</keyword>
<keyword evidence="3 4" id="KW-0408">Iron</keyword>
<evidence type="ECO:0000256" key="4">
    <source>
        <dbReference type="PROSITE-ProRule" id="PRU00433"/>
    </source>
</evidence>
<feature type="domain" description="Cytochrome c" evidence="5">
    <location>
        <begin position="28"/>
        <end position="119"/>
    </location>
</feature>
<organism evidence="6 7">
    <name type="scientific">Devosia algicola</name>
    <dbReference type="NCBI Taxonomy" id="3026418"/>
    <lineage>
        <taxon>Bacteria</taxon>
        <taxon>Pseudomonadati</taxon>
        <taxon>Pseudomonadota</taxon>
        <taxon>Alphaproteobacteria</taxon>
        <taxon>Hyphomicrobiales</taxon>
        <taxon>Devosiaceae</taxon>
        <taxon>Devosia</taxon>
    </lineage>
</organism>
<dbReference type="Proteomes" id="UP001220530">
    <property type="component" value="Chromosome"/>
</dbReference>
<dbReference type="Gene3D" id="1.10.760.10">
    <property type="entry name" value="Cytochrome c-like domain"/>
    <property type="match status" value="1"/>
</dbReference>
<dbReference type="InterPro" id="IPR036909">
    <property type="entry name" value="Cyt_c-like_dom_sf"/>
</dbReference>
<sequence>MALFMIGVGAGCSKPQGAGLAGDPASIGDPAMGKALIEKLGCGSCHVIPGILNAYGMVGPPLEHMARRQYIAGMLRNTPENMVNWLRYPQKVVPGNAMPDLGISDDDAHQIAAYLATLQ</sequence>
<dbReference type="RefSeq" id="WP_282218616.1">
    <property type="nucleotide sequence ID" value="NZ_CP118246.1"/>
</dbReference>
<dbReference type="PROSITE" id="PS51007">
    <property type="entry name" value="CYTC"/>
    <property type="match status" value="1"/>
</dbReference>
<evidence type="ECO:0000256" key="3">
    <source>
        <dbReference type="ARBA" id="ARBA00023004"/>
    </source>
</evidence>
<evidence type="ECO:0000256" key="1">
    <source>
        <dbReference type="ARBA" id="ARBA00022617"/>
    </source>
</evidence>
<dbReference type="InterPro" id="IPR009056">
    <property type="entry name" value="Cyt_c-like_dom"/>
</dbReference>